<keyword evidence="5" id="KW-0547">Nucleotide-binding</keyword>
<dbReference type="EMBL" id="LOHZ01000044">
    <property type="protein sequence ID" value="KYO64160.1"/>
    <property type="molecule type" value="Genomic_DNA"/>
</dbReference>
<dbReference type="Gene3D" id="3.30.450.20">
    <property type="entry name" value="PAS domain"/>
    <property type="match status" value="1"/>
</dbReference>
<dbReference type="InterPro" id="IPR000014">
    <property type="entry name" value="PAS"/>
</dbReference>
<dbReference type="Pfam" id="PF02518">
    <property type="entry name" value="HATPase_c"/>
    <property type="match status" value="1"/>
</dbReference>
<comment type="caution">
    <text evidence="10">The sequence shown here is derived from an EMBL/GenBank/DDBJ whole genome shotgun (WGS) entry which is preliminary data.</text>
</comment>
<dbReference type="GO" id="GO:0000160">
    <property type="term" value="P:phosphorelay signal transduction system"/>
    <property type="evidence" value="ECO:0007669"/>
    <property type="project" value="UniProtKB-KW"/>
</dbReference>
<dbReference type="InterPro" id="IPR003594">
    <property type="entry name" value="HATPase_dom"/>
</dbReference>
<protein>
    <recommendedName>
        <fullName evidence="2">histidine kinase</fullName>
        <ecNumber evidence="2">2.7.13.3</ecNumber>
    </recommendedName>
</protein>
<dbReference type="GO" id="GO:0004673">
    <property type="term" value="F:protein histidine kinase activity"/>
    <property type="evidence" value="ECO:0007669"/>
    <property type="project" value="UniProtKB-EC"/>
</dbReference>
<dbReference type="Gene3D" id="3.30.450.280">
    <property type="entry name" value="GAF domain"/>
    <property type="match status" value="1"/>
</dbReference>
<evidence type="ECO:0000256" key="5">
    <source>
        <dbReference type="ARBA" id="ARBA00022741"/>
    </source>
</evidence>
<dbReference type="Pfam" id="PF12282">
    <property type="entry name" value="GAF_PdtaS"/>
    <property type="match status" value="1"/>
</dbReference>
<feature type="domain" description="Histidine kinase" evidence="9">
    <location>
        <begin position="300"/>
        <end position="492"/>
    </location>
</feature>
<evidence type="ECO:0000256" key="1">
    <source>
        <dbReference type="ARBA" id="ARBA00000085"/>
    </source>
</evidence>
<dbReference type="Proteomes" id="UP000075737">
    <property type="component" value="Unassembled WGS sequence"/>
</dbReference>
<proteinExistence type="predicted"/>
<sequence length="499" mass="56486">MLWVLHLPRLQKVDKRVKNMIQKHIEELCKKFSDLNQEEIKVVERLSEVLQIVADLTQADIFIDSITKDPDAAIVVAEAKPRTAKSLYRFSVVGQLALKQNEPAVIRTQQTGLPTIGMRGISQEGVPIKQSVVPITSKTGRTIGTLIMEQDITEQVFQEKKVKDLIETTEHLSETLFKLAFAEGRISDILPDGLLIVNKNGAITYYNNAARDLFNRIGFLGEELKDKRITEIIPELGVRSDFIAEQMYMESQINGLNLAITSIPLNSSDETAGALMLIRDITEIRIKERELMLQSLVMKEIHHRIKNNLQTVASLLRIQARRVKSRKARKSFNDSISRILSIAVVHDILSKEEMELVDINNVISKIVEMISFMTDPHKNISIKIDCQLIKLTSRQATSIALIINELIHNAMEHAFVGKNEGEIIIRVKERNNEIYLLVQDDGIGFNSDFSLDKSKNLGLSIIKTLVEEDLRGFINIKNNNGAMVEIKFPLINKLQYVGF</sequence>
<keyword evidence="11" id="KW-1185">Reference proteome</keyword>
<keyword evidence="6 10" id="KW-0418">Kinase</keyword>
<evidence type="ECO:0000256" key="3">
    <source>
        <dbReference type="ARBA" id="ARBA00022553"/>
    </source>
</evidence>
<dbReference type="CDD" id="cd00130">
    <property type="entry name" value="PAS"/>
    <property type="match status" value="1"/>
</dbReference>
<dbReference type="GO" id="GO:0005524">
    <property type="term" value="F:ATP binding"/>
    <property type="evidence" value="ECO:0007669"/>
    <property type="project" value="UniProtKB-KW"/>
</dbReference>
<dbReference type="PANTHER" id="PTHR41523:SF8">
    <property type="entry name" value="ETHYLENE RESPONSE SENSOR PROTEIN"/>
    <property type="match status" value="1"/>
</dbReference>
<dbReference type="Gene3D" id="3.30.565.10">
    <property type="entry name" value="Histidine kinase-like ATPase, C-terminal domain"/>
    <property type="match status" value="1"/>
</dbReference>
<dbReference type="InterPro" id="IPR022066">
    <property type="entry name" value="PdtaS_GAF"/>
</dbReference>
<dbReference type="EC" id="2.7.13.3" evidence="2"/>
<evidence type="ECO:0000256" key="4">
    <source>
        <dbReference type="ARBA" id="ARBA00022679"/>
    </source>
</evidence>
<dbReference type="InterPro" id="IPR038424">
    <property type="entry name" value="H_kinase_PdtaS_GAF_sf"/>
</dbReference>
<dbReference type="SUPFAM" id="SSF55874">
    <property type="entry name" value="ATPase domain of HSP90 chaperone/DNA topoisomerase II/histidine kinase"/>
    <property type="match status" value="1"/>
</dbReference>
<keyword evidence="8" id="KW-0902">Two-component regulatory system</keyword>
<dbReference type="InterPro" id="IPR035965">
    <property type="entry name" value="PAS-like_dom_sf"/>
</dbReference>
<evidence type="ECO:0000256" key="6">
    <source>
        <dbReference type="ARBA" id="ARBA00022777"/>
    </source>
</evidence>
<evidence type="ECO:0000256" key="7">
    <source>
        <dbReference type="ARBA" id="ARBA00022840"/>
    </source>
</evidence>
<evidence type="ECO:0000313" key="11">
    <source>
        <dbReference type="Proteomes" id="UP000075737"/>
    </source>
</evidence>
<evidence type="ECO:0000256" key="8">
    <source>
        <dbReference type="ARBA" id="ARBA00023012"/>
    </source>
</evidence>
<reference evidence="10 11" key="1">
    <citation type="submission" date="2015-12" db="EMBL/GenBank/DDBJ databases">
        <title>Draft genome of Thermovenabulum gondwanense isolated from a red thermophilic microbial mat colonisisng an outflow channel of a bore well.</title>
        <authorList>
            <person name="Patel B.K."/>
        </authorList>
    </citation>
    <scope>NUCLEOTIDE SEQUENCE [LARGE SCALE GENOMIC DNA]</scope>
    <source>
        <strain evidence="10 11">R270</strain>
    </source>
</reference>
<dbReference type="InterPro" id="IPR005467">
    <property type="entry name" value="His_kinase_dom"/>
</dbReference>
<evidence type="ECO:0000256" key="2">
    <source>
        <dbReference type="ARBA" id="ARBA00012438"/>
    </source>
</evidence>
<organism evidence="10 11">
    <name type="scientific">Thermovenabulum gondwanense</name>
    <dbReference type="NCBI Taxonomy" id="520767"/>
    <lineage>
        <taxon>Bacteria</taxon>
        <taxon>Bacillati</taxon>
        <taxon>Bacillota</taxon>
        <taxon>Clostridia</taxon>
        <taxon>Thermosediminibacterales</taxon>
        <taxon>Thermosediminibacteraceae</taxon>
        <taxon>Thermovenabulum</taxon>
    </lineage>
</organism>
<keyword evidence="3" id="KW-0597">Phosphoprotein</keyword>
<name>A0A162M639_9FIRM</name>
<dbReference type="PROSITE" id="PS50109">
    <property type="entry name" value="HIS_KIN"/>
    <property type="match status" value="1"/>
</dbReference>
<dbReference type="InterPro" id="IPR011495">
    <property type="entry name" value="Sig_transdc_His_kin_sub2_dim/P"/>
</dbReference>
<dbReference type="SUPFAM" id="SSF55785">
    <property type="entry name" value="PYP-like sensor domain (PAS domain)"/>
    <property type="match status" value="1"/>
</dbReference>
<evidence type="ECO:0000313" key="10">
    <source>
        <dbReference type="EMBL" id="KYO64160.1"/>
    </source>
</evidence>
<dbReference type="InterPro" id="IPR036890">
    <property type="entry name" value="HATPase_C_sf"/>
</dbReference>
<accession>A0A162M639</accession>
<evidence type="ECO:0000259" key="9">
    <source>
        <dbReference type="PROSITE" id="PS50109"/>
    </source>
</evidence>
<dbReference type="PANTHER" id="PTHR41523">
    <property type="entry name" value="TWO-COMPONENT SYSTEM SENSOR PROTEIN"/>
    <property type="match status" value="1"/>
</dbReference>
<dbReference type="Pfam" id="PF13426">
    <property type="entry name" value="PAS_9"/>
    <property type="match status" value="1"/>
</dbReference>
<dbReference type="Pfam" id="PF07568">
    <property type="entry name" value="HisKA_2"/>
    <property type="match status" value="1"/>
</dbReference>
<dbReference type="OrthoDB" id="9767435at2"/>
<gene>
    <name evidence="10" type="primary">pdtaS</name>
    <name evidence="10" type="ORF">ATZ99_21910</name>
</gene>
<dbReference type="PATRIC" id="fig|520767.4.peg.2319"/>
<dbReference type="AlphaFoldDB" id="A0A162M639"/>
<comment type="catalytic activity">
    <reaction evidence="1">
        <text>ATP + protein L-histidine = ADP + protein N-phospho-L-histidine.</text>
        <dbReference type="EC" id="2.7.13.3"/>
    </reaction>
</comment>
<dbReference type="STRING" id="520767.ATZ99_21910"/>
<keyword evidence="7" id="KW-0067">ATP-binding</keyword>
<keyword evidence="4 10" id="KW-0808">Transferase</keyword>